<name>A0A1T4L6B0_9BACT</name>
<protein>
    <submittedName>
        <fullName evidence="1">Uncharacterized protein</fullName>
    </submittedName>
</protein>
<organism evidence="1 2">
    <name type="scientific">Mycoplasmopsis verecunda</name>
    <dbReference type="NCBI Taxonomy" id="171291"/>
    <lineage>
        <taxon>Bacteria</taxon>
        <taxon>Bacillati</taxon>
        <taxon>Mycoplasmatota</taxon>
        <taxon>Mycoplasmoidales</taxon>
        <taxon>Metamycoplasmataceae</taxon>
        <taxon>Mycoplasmopsis</taxon>
    </lineage>
</organism>
<gene>
    <name evidence="1" type="ORF">SAMN02745154_00333</name>
</gene>
<dbReference type="AlphaFoldDB" id="A0A1T4L6B0"/>
<dbReference type="EMBL" id="FUXF01000009">
    <property type="protein sequence ID" value="SJZ50143.1"/>
    <property type="molecule type" value="Genomic_DNA"/>
</dbReference>
<sequence length="49" mass="5830">MYDFYMEQNEKQQKVNALMQEIKLKRLQALKLTKVNNFILIPALIFSAL</sequence>
<dbReference type="Proteomes" id="UP000190389">
    <property type="component" value="Unassembled WGS sequence"/>
</dbReference>
<proteinExistence type="predicted"/>
<evidence type="ECO:0000313" key="2">
    <source>
        <dbReference type="Proteomes" id="UP000190389"/>
    </source>
</evidence>
<keyword evidence="2" id="KW-1185">Reference proteome</keyword>
<accession>A0A1T4L6B0</accession>
<evidence type="ECO:0000313" key="1">
    <source>
        <dbReference type="EMBL" id="SJZ50143.1"/>
    </source>
</evidence>
<reference evidence="2" key="1">
    <citation type="submission" date="2017-02" db="EMBL/GenBank/DDBJ databases">
        <authorList>
            <person name="Varghese N."/>
            <person name="Submissions S."/>
        </authorList>
    </citation>
    <scope>NUCLEOTIDE SEQUENCE [LARGE SCALE GENOMIC DNA]</scope>
    <source>
        <strain evidence="2">ATCC 27862</strain>
    </source>
</reference>